<accession>A0A6P1V7E6</accession>
<evidence type="ECO:0000313" key="2">
    <source>
        <dbReference type="Proteomes" id="UP000464389"/>
    </source>
</evidence>
<geneLocation type="plasmid" evidence="1">
    <name>unnamed3</name>
</geneLocation>
<reference evidence="1 2" key="1">
    <citation type="submission" date="2020-01" db="EMBL/GenBank/DDBJ databases">
        <title>Bactrocera dorsalis gut bacteria genome.</title>
        <authorList>
            <person name="Zhang H."/>
            <person name="Cai Z."/>
        </authorList>
    </citation>
    <scope>NUCLEOTIDE SEQUENCE [LARGE SCALE GENOMIC DNA]</scope>
    <source>
        <strain evidence="1 2">BD177</strain>
        <plasmid evidence="1 2">unnamed3</plasmid>
    </source>
</reference>
<protein>
    <submittedName>
        <fullName evidence="1">Uncharacterized protein</fullName>
    </submittedName>
</protein>
<dbReference type="AlphaFoldDB" id="A0A6P1V7E6"/>
<keyword evidence="1" id="KW-0614">Plasmid</keyword>
<dbReference type="Proteomes" id="UP000464389">
    <property type="component" value="Plasmid unnamed3"/>
</dbReference>
<name>A0A6P1V7E6_9ENTR</name>
<sequence length="109" mass="12392">MSHIRKQSAQFSRIEELVSELEKSGHTKSRLWYSGALTNGGPDKRFPVAVISADCRVIAQKRPDGTWVALYGYDDPVCYEGPEPNAFNLDEYWLQILTWQLLLPHQAGK</sequence>
<dbReference type="RefSeq" id="WP_162122963.1">
    <property type="nucleotide sequence ID" value="NZ_CP048111.1"/>
</dbReference>
<dbReference type="EMBL" id="CP048111">
    <property type="protein sequence ID" value="QHS50228.1"/>
    <property type="molecule type" value="Genomic_DNA"/>
</dbReference>
<gene>
    <name evidence="1" type="ORF">GW952_32055</name>
</gene>
<proteinExistence type="predicted"/>
<evidence type="ECO:0000313" key="1">
    <source>
        <dbReference type="EMBL" id="QHS50228.1"/>
    </source>
</evidence>
<organism evidence="1 2">
    <name type="scientific">Klebsiella michiganensis</name>
    <dbReference type="NCBI Taxonomy" id="1134687"/>
    <lineage>
        <taxon>Bacteria</taxon>
        <taxon>Pseudomonadati</taxon>
        <taxon>Pseudomonadota</taxon>
        <taxon>Gammaproteobacteria</taxon>
        <taxon>Enterobacterales</taxon>
        <taxon>Enterobacteriaceae</taxon>
        <taxon>Klebsiella/Raoultella group</taxon>
        <taxon>Klebsiella</taxon>
    </lineage>
</organism>